<dbReference type="SUPFAM" id="SSF52096">
    <property type="entry name" value="ClpP/crotonase"/>
    <property type="match status" value="1"/>
</dbReference>
<dbReference type="Proteomes" id="UP000184611">
    <property type="component" value="Unassembled WGS sequence"/>
</dbReference>
<accession>A0A1M7ZWX8</accession>
<evidence type="ECO:0000313" key="3">
    <source>
        <dbReference type="Proteomes" id="UP000184611"/>
    </source>
</evidence>
<evidence type="ECO:0000313" key="2">
    <source>
        <dbReference type="EMBL" id="SHO73395.1"/>
    </source>
</evidence>
<keyword evidence="2" id="KW-0645">Protease</keyword>
<dbReference type="InterPro" id="IPR005151">
    <property type="entry name" value="Tail-specific_protease"/>
</dbReference>
<name>A0A1M7ZWX8_9FLAO</name>
<dbReference type="Gene3D" id="3.90.226.10">
    <property type="entry name" value="2-enoyl-CoA Hydratase, Chain A, domain 1"/>
    <property type="match status" value="1"/>
</dbReference>
<evidence type="ECO:0000259" key="1">
    <source>
        <dbReference type="SMART" id="SM00245"/>
    </source>
</evidence>
<proteinExistence type="predicted"/>
<dbReference type="AlphaFoldDB" id="A0A1M7ZWX8"/>
<organism evidence="2 3">
    <name type="scientific">Flavobacterium cucumis</name>
    <dbReference type="NCBI Taxonomy" id="416016"/>
    <lineage>
        <taxon>Bacteria</taxon>
        <taxon>Pseudomonadati</taxon>
        <taxon>Bacteroidota</taxon>
        <taxon>Flavobacteriia</taxon>
        <taxon>Flavobacteriales</taxon>
        <taxon>Flavobacteriaceae</taxon>
        <taxon>Flavobacterium</taxon>
    </lineage>
</organism>
<dbReference type="RefSeq" id="WP_084530253.1">
    <property type="nucleotide sequence ID" value="NZ_CBCSEA010000020.1"/>
</dbReference>
<dbReference type="Gene3D" id="2.30.42.10">
    <property type="match status" value="1"/>
</dbReference>
<sequence length="557" mass="64991">MKIKHIVVLFSVFSWSSLIQGQNIENSKPNENEIKNFYNLCKVWGFLKYYHPNVAKGSFNWDEHLLTILPKIEKAKNTQEISKIYIDWIDSLGDIKECKTCKTINSKHSFDKNFNLSWTQDRNVFSDELTKKLKYIENNRFQGKSYYISAASNGNIVVGNEPEYKDFEYPSRNFRLLSLFKYWNTIEYFYPYKYLTDQNWDKVLLEMIPRFIDSKSEMEYHLAMLETVVKLDDGHGLFKTKFTIDFFGSKFIPAKLKIIENKAIVTGFYNDSLSKINNLQIGDIIEKINDKSIKDIIAEKLKYIHGSNPKSKTRDTYYTIANGNTDSLVFYIERNGKKYNKTIHRYPFDLIFKTNYKKEKYKIIENNIGYVDMSTLEMKDVDQMMKTFENTKAIIIDIRNYPNFIPYLISNYLNSEKKDFVKISIPDLKYPGKFIWKQNGMTGKKNKDFYKGKVVLLVNEETQSRAEFSVMCLQTANNVITIGSQTAGADGNLSFTKFIGDYKSFFSGTGIYYPDGTIAQRKGVKIDIEVNQTIKGIQEGRDEILERAIEYLGHKLD</sequence>
<dbReference type="InterPro" id="IPR029045">
    <property type="entry name" value="ClpP/crotonase-like_dom_sf"/>
</dbReference>
<dbReference type="Gene3D" id="3.30.750.44">
    <property type="match status" value="1"/>
</dbReference>
<keyword evidence="2" id="KW-0378">Hydrolase</keyword>
<dbReference type="SMART" id="SM00245">
    <property type="entry name" value="TSPc"/>
    <property type="match status" value="1"/>
</dbReference>
<dbReference type="STRING" id="416016.SAMN05443547_1752"/>
<dbReference type="OrthoDB" id="5379939at2"/>
<feature type="domain" description="Tail specific protease" evidence="1">
    <location>
        <begin position="340"/>
        <end position="531"/>
    </location>
</feature>
<dbReference type="InterPro" id="IPR036034">
    <property type="entry name" value="PDZ_sf"/>
</dbReference>
<dbReference type="EMBL" id="FRYK01000002">
    <property type="protein sequence ID" value="SHO73395.1"/>
    <property type="molecule type" value="Genomic_DNA"/>
</dbReference>
<dbReference type="Pfam" id="PF03572">
    <property type="entry name" value="Peptidase_S41"/>
    <property type="match status" value="1"/>
</dbReference>
<dbReference type="PANTHER" id="PTHR11261:SF3">
    <property type="entry name" value="RETINOL-BINDING PROTEIN 3"/>
    <property type="match status" value="1"/>
</dbReference>
<reference evidence="3" key="1">
    <citation type="submission" date="2016-12" db="EMBL/GenBank/DDBJ databases">
        <authorList>
            <person name="Varghese N."/>
            <person name="Submissions S."/>
        </authorList>
    </citation>
    <scope>NUCLEOTIDE SEQUENCE [LARGE SCALE GENOMIC DNA]</scope>
    <source>
        <strain evidence="3">DSM 18830</strain>
    </source>
</reference>
<dbReference type="GO" id="GO:0006508">
    <property type="term" value="P:proteolysis"/>
    <property type="evidence" value="ECO:0007669"/>
    <property type="project" value="UniProtKB-KW"/>
</dbReference>
<gene>
    <name evidence="2" type="ORF">SAMN05443547_1752</name>
</gene>
<dbReference type="GO" id="GO:0008236">
    <property type="term" value="F:serine-type peptidase activity"/>
    <property type="evidence" value="ECO:0007669"/>
    <property type="project" value="InterPro"/>
</dbReference>
<protein>
    <submittedName>
        <fullName evidence="2">C-terminal processing protease CtpA/Prc, contains a PDZ domain</fullName>
    </submittedName>
</protein>
<dbReference type="PANTHER" id="PTHR11261">
    <property type="entry name" value="INTERPHOTORECEPTOR RETINOID-BINDING PROTEIN"/>
    <property type="match status" value="1"/>
</dbReference>
<keyword evidence="3" id="KW-1185">Reference proteome</keyword>